<dbReference type="FunCoup" id="T1HB28">
    <property type="interactions" value="23"/>
</dbReference>
<dbReference type="Pfam" id="PF00024">
    <property type="entry name" value="PAN_1"/>
    <property type="match status" value="2"/>
</dbReference>
<dbReference type="OMA" id="RDQWRPC"/>
<sequence length="1000" mass="112933">MVLRHLSFLFIEGYHGMLSTIKISGTDVQKEGKLTLGLITELLSTNDFISNPSLFYLLASGKVKRPTNGQEWDSHPGPHLGIMKNIKAIETMVLRKALQTREQLYDLIFRRITNGGNGTCELASAKPKAETMMDFDYDLFYKNPKCLNKTSCFRRLATGRSLIDRYVRKTLLCDSLRSCEEACAQEVEFNCEGFNFRYDRSGYEQSKCQLTDVPSVKLSVTSDFNADRDFDFYEKDRDAPRNCFFPFLEFRPWTGYGRPGYGQPGYDHDHHGGEFHPNHIPHRKPPPPPPPPPPRGDGGFHHHHHYYQPDNRPSYYPSGHPHDDRLPGRPGIGGPGGGGSGGRPPGSAAPYPPPGSTAVGHYDHRQQEHGGNIGAGPPPPTWQWDYYPYRYGDRGGYEYGIGGGQPAYGLGSGWGLPDGKSFDHARQECFVRSRTGFRLDRPIVIVSTTVPSMYECEYRCVNERKFTCNVFSFRYSLSPTVPGDNCHLGERSYRSLDIYTDIIPDRDYDIYERNPNRKEGCQPKRYWGSGKYFFRYGPPVIGDTNENCLLTDWPLPEMNINKHFVVDPECELYHRGSYGHGCEISRYPERGFSGHLPPPPVPSGGAPERHPPPPPPHPDTGGFRPTNEIHGSYIPPAKHPGGFLLPPNQPSGDYLPPPAKFPAGYLPPDKHHSAYPHAPPPPPPPPPPKEPHDTGGYHPRKPPLFVDVKKRLLMAELINYLLLLYLLKRDGQCELSDIEQRDLRPGYDYLQDKSFWMYTWDFGSAGCYRPPPPGQPPTISDHPPWGGRGVEATWSYFTVNGQPCRIGTACTLNPDVGVWTCPVDNGDWDYCCRSGHHCGYSDGFSYPWCYVGSADRDQWRPCSDTYYPYAHSGRKLHWPVAYLHKEGPPNVTITPTHMTFTNEYKPSIVESFLRSLVKEEQVNRESTMNNSNYSHNNSTPVFQQIDLLEPSKLVNESKNSTAMEKLWIWGQSKYNSTKDLQNTTSNEIMATPTNSTQISN</sequence>
<dbReference type="EMBL" id="ACPB03014877">
    <property type="status" value="NOT_ANNOTATED_CDS"/>
    <property type="molecule type" value="Genomic_DNA"/>
</dbReference>
<dbReference type="PANTHER" id="PTHR47327">
    <property type="entry name" value="FI18240P1-RELATED"/>
    <property type="match status" value="1"/>
</dbReference>
<accession>T1HB28</accession>
<dbReference type="InterPro" id="IPR003609">
    <property type="entry name" value="Pan_app"/>
</dbReference>
<protein>
    <recommendedName>
        <fullName evidence="2">Apple domain-containing protein</fullName>
    </recommendedName>
</protein>
<dbReference type="SMART" id="SM00473">
    <property type="entry name" value="PAN_AP"/>
    <property type="match status" value="2"/>
</dbReference>
<dbReference type="EMBL" id="ACPB03014878">
    <property type="status" value="NOT_ANNOTATED_CDS"/>
    <property type="molecule type" value="Genomic_DNA"/>
</dbReference>
<dbReference type="InterPro" id="IPR052774">
    <property type="entry name" value="Celegans_DevNeuronal_Protein"/>
</dbReference>
<dbReference type="EnsemblMetazoa" id="RPRC001234-RA">
    <property type="protein sequence ID" value="RPRC001234-PA"/>
    <property type="gene ID" value="RPRC001234"/>
</dbReference>
<feature type="compositionally biased region" description="Pro residues" evidence="1">
    <location>
        <begin position="286"/>
        <end position="295"/>
    </location>
</feature>
<dbReference type="VEuPathDB" id="VectorBase:RPRC001234"/>
<feature type="domain" description="Apple" evidence="2">
    <location>
        <begin position="429"/>
        <end position="515"/>
    </location>
</feature>
<dbReference type="Proteomes" id="UP000015103">
    <property type="component" value="Unassembled WGS sequence"/>
</dbReference>
<organism evidence="3 4">
    <name type="scientific">Rhodnius prolixus</name>
    <name type="common">Triatomid bug</name>
    <dbReference type="NCBI Taxonomy" id="13249"/>
    <lineage>
        <taxon>Eukaryota</taxon>
        <taxon>Metazoa</taxon>
        <taxon>Ecdysozoa</taxon>
        <taxon>Arthropoda</taxon>
        <taxon>Hexapoda</taxon>
        <taxon>Insecta</taxon>
        <taxon>Pterygota</taxon>
        <taxon>Neoptera</taxon>
        <taxon>Paraneoptera</taxon>
        <taxon>Hemiptera</taxon>
        <taxon>Heteroptera</taxon>
        <taxon>Panheteroptera</taxon>
        <taxon>Cimicomorpha</taxon>
        <taxon>Reduviidae</taxon>
        <taxon>Triatominae</taxon>
        <taxon>Rhodnius</taxon>
    </lineage>
</organism>
<dbReference type="PANTHER" id="PTHR47327:SF13">
    <property type="entry name" value="APPLE DOMAIN-CONTAINING PROTEIN"/>
    <property type="match status" value="1"/>
</dbReference>
<dbReference type="PROSITE" id="PS50948">
    <property type="entry name" value="PAN"/>
    <property type="match status" value="2"/>
</dbReference>
<reference evidence="3" key="1">
    <citation type="submission" date="2015-05" db="UniProtKB">
        <authorList>
            <consortium name="EnsemblMetazoa"/>
        </authorList>
    </citation>
    <scope>IDENTIFICATION</scope>
</reference>
<dbReference type="STRING" id="13249.T1HB28"/>
<dbReference type="AlphaFoldDB" id="T1HB28"/>
<dbReference type="Gene3D" id="3.50.4.10">
    <property type="entry name" value="Hepatocyte Growth Factor"/>
    <property type="match status" value="2"/>
</dbReference>
<evidence type="ECO:0000256" key="1">
    <source>
        <dbReference type="SAM" id="MobiDB-lite"/>
    </source>
</evidence>
<dbReference type="GO" id="GO:0009653">
    <property type="term" value="P:anatomical structure morphogenesis"/>
    <property type="evidence" value="ECO:0007669"/>
    <property type="project" value="TreeGrafter"/>
</dbReference>
<name>T1HB28_RHOPR</name>
<evidence type="ECO:0000259" key="2">
    <source>
        <dbReference type="PROSITE" id="PS50948"/>
    </source>
</evidence>
<dbReference type="eggNOG" id="ENOG502QTPZ">
    <property type="taxonomic scope" value="Eukaryota"/>
</dbReference>
<evidence type="ECO:0000313" key="3">
    <source>
        <dbReference type="EnsemblMetazoa" id="RPRC001234-PA"/>
    </source>
</evidence>
<keyword evidence="4" id="KW-1185">Reference proteome</keyword>
<feature type="region of interest" description="Disordered" evidence="1">
    <location>
        <begin position="261"/>
        <end position="377"/>
    </location>
</feature>
<feature type="domain" description="Apple" evidence="2">
    <location>
        <begin position="152"/>
        <end position="237"/>
    </location>
</feature>
<feature type="compositionally biased region" description="Gly residues" evidence="1">
    <location>
        <begin position="330"/>
        <end position="344"/>
    </location>
</feature>
<dbReference type="InParanoid" id="T1HB28"/>
<dbReference type="HOGENOM" id="CLU_299830_0_0_1"/>
<proteinExistence type="predicted"/>
<evidence type="ECO:0000313" key="4">
    <source>
        <dbReference type="Proteomes" id="UP000015103"/>
    </source>
</evidence>
<feature type="region of interest" description="Disordered" evidence="1">
    <location>
        <begin position="589"/>
        <end position="702"/>
    </location>
</feature>
<dbReference type="SUPFAM" id="SSF57414">
    <property type="entry name" value="Hairpin loop containing domain-like"/>
    <property type="match status" value="2"/>
</dbReference>
<feature type="compositionally biased region" description="Basic and acidic residues" evidence="1">
    <location>
        <begin position="266"/>
        <end position="277"/>
    </location>
</feature>
<feature type="compositionally biased region" description="Pro residues" evidence="1">
    <location>
        <begin position="677"/>
        <end position="688"/>
    </location>
</feature>
<dbReference type="CDD" id="cd01099">
    <property type="entry name" value="PAN_AP_HGF"/>
    <property type="match status" value="2"/>
</dbReference>